<sequence length="173" mass="20093">MLDDFNVHRKVREVTRKGHKNNCKPLVNEAGEIIIDAEKKKEAWRTHLENLFHDVRKEQKPTVGEGPEILVDEENPSVIMENNGRYVIAERSEMEQYMIGLSDRPFRPAWRQMTEENLVAFIHGRRVSNRQQYREEIVAFLGNITESGGAANNNGLLNPPEVEERTRRSNIEE</sequence>
<organism evidence="2 3">
    <name type="scientific">Ceutorhynchus assimilis</name>
    <name type="common">cabbage seed weevil</name>
    <dbReference type="NCBI Taxonomy" id="467358"/>
    <lineage>
        <taxon>Eukaryota</taxon>
        <taxon>Metazoa</taxon>
        <taxon>Ecdysozoa</taxon>
        <taxon>Arthropoda</taxon>
        <taxon>Hexapoda</taxon>
        <taxon>Insecta</taxon>
        <taxon>Pterygota</taxon>
        <taxon>Neoptera</taxon>
        <taxon>Endopterygota</taxon>
        <taxon>Coleoptera</taxon>
        <taxon>Polyphaga</taxon>
        <taxon>Cucujiformia</taxon>
        <taxon>Curculionidae</taxon>
        <taxon>Ceutorhynchinae</taxon>
        <taxon>Ceutorhynchus</taxon>
    </lineage>
</organism>
<feature type="compositionally biased region" description="Basic and acidic residues" evidence="1">
    <location>
        <begin position="162"/>
        <end position="173"/>
    </location>
</feature>
<name>A0A9N9ML89_9CUCU</name>
<protein>
    <submittedName>
        <fullName evidence="2">Uncharacterized protein</fullName>
    </submittedName>
</protein>
<dbReference type="EMBL" id="OU892279">
    <property type="protein sequence ID" value="CAG9765988.1"/>
    <property type="molecule type" value="Genomic_DNA"/>
</dbReference>
<evidence type="ECO:0000313" key="3">
    <source>
        <dbReference type="Proteomes" id="UP001152799"/>
    </source>
</evidence>
<feature type="compositionally biased region" description="Low complexity" evidence="1">
    <location>
        <begin position="148"/>
        <end position="158"/>
    </location>
</feature>
<dbReference type="AlphaFoldDB" id="A0A9N9ML89"/>
<reference evidence="2" key="1">
    <citation type="submission" date="2022-01" db="EMBL/GenBank/DDBJ databases">
        <authorList>
            <person name="King R."/>
        </authorList>
    </citation>
    <scope>NUCLEOTIDE SEQUENCE</scope>
</reference>
<gene>
    <name evidence="2" type="ORF">CEUTPL_LOCUS6583</name>
</gene>
<evidence type="ECO:0000256" key="1">
    <source>
        <dbReference type="SAM" id="MobiDB-lite"/>
    </source>
</evidence>
<proteinExistence type="predicted"/>
<dbReference type="OrthoDB" id="6782876at2759"/>
<feature type="region of interest" description="Disordered" evidence="1">
    <location>
        <begin position="148"/>
        <end position="173"/>
    </location>
</feature>
<keyword evidence="3" id="KW-1185">Reference proteome</keyword>
<accession>A0A9N9ML89</accession>
<evidence type="ECO:0000313" key="2">
    <source>
        <dbReference type="EMBL" id="CAG9765988.1"/>
    </source>
</evidence>
<dbReference type="Proteomes" id="UP001152799">
    <property type="component" value="Chromosome 3"/>
</dbReference>